<dbReference type="AlphaFoldDB" id="A0A1I2GHR1"/>
<sequence>MKRLTGKRALVTGATSGIGRAIALRFAEEGANLAITGRRLERLKETAERARAAGVEVVAIAAEHTRGEDNERAVNEALQGLGGLDVLVNAAGVIGNDSILDSPKPDEWRRIMDANLEAVYDLTRRAAPSLVHGRGPSIVNLSSIAGLRPYPTILSYCVSKAALDMLTQCLALELAPRGVRVNAICPGVVVSELHTATGAVADYAAFLERAKSTHPLGRPGQPEEIAALAAFLVSDEAGWITGGLHTIDGGRTLTSFR</sequence>
<gene>
    <name evidence="3" type="ORF">SAMN02745121_07310</name>
</gene>
<dbReference type="STRING" id="54.SAMN02745121_07310"/>
<evidence type="ECO:0000259" key="2">
    <source>
        <dbReference type="SMART" id="SM00822"/>
    </source>
</evidence>
<keyword evidence="4" id="KW-1185">Reference proteome</keyword>
<dbReference type="Gene3D" id="3.40.50.720">
    <property type="entry name" value="NAD(P)-binding Rossmann-like Domain"/>
    <property type="match status" value="1"/>
</dbReference>
<dbReference type="Proteomes" id="UP000199400">
    <property type="component" value="Unassembled WGS sequence"/>
</dbReference>
<reference evidence="4" key="1">
    <citation type="submission" date="2016-10" db="EMBL/GenBank/DDBJ databases">
        <authorList>
            <person name="Varghese N."/>
            <person name="Submissions S."/>
        </authorList>
    </citation>
    <scope>NUCLEOTIDE SEQUENCE [LARGE SCALE GENOMIC DNA]</scope>
    <source>
        <strain evidence="4">ATCC 25963</strain>
    </source>
</reference>
<dbReference type="PRINTS" id="PR00081">
    <property type="entry name" value="GDHRDH"/>
</dbReference>
<dbReference type="PROSITE" id="PS00061">
    <property type="entry name" value="ADH_SHORT"/>
    <property type="match status" value="1"/>
</dbReference>
<dbReference type="InterPro" id="IPR002347">
    <property type="entry name" value="SDR_fam"/>
</dbReference>
<evidence type="ECO:0000313" key="3">
    <source>
        <dbReference type="EMBL" id="SFF16753.1"/>
    </source>
</evidence>
<dbReference type="InterPro" id="IPR057326">
    <property type="entry name" value="KR_dom"/>
</dbReference>
<dbReference type="EMBL" id="FOMX01000032">
    <property type="protein sequence ID" value="SFF16753.1"/>
    <property type="molecule type" value="Genomic_DNA"/>
</dbReference>
<dbReference type="NCBIfam" id="NF005559">
    <property type="entry name" value="PRK07231.1"/>
    <property type="match status" value="1"/>
</dbReference>
<dbReference type="Pfam" id="PF13561">
    <property type="entry name" value="adh_short_C2"/>
    <property type="match status" value="1"/>
</dbReference>
<dbReference type="RefSeq" id="WP_096328088.1">
    <property type="nucleotide sequence ID" value="NZ_FOMX01000032.1"/>
</dbReference>
<accession>A0A1I2GHR1</accession>
<dbReference type="InterPro" id="IPR020904">
    <property type="entry name" value="Sc_DH/Rdtase_CS"/>
</dbReference>
<dbReference type="OrthoDB" id="9804774at2"/>
<evidence type="ECO:0000256" key="1">
    <source>
        <dbReference type="ARBA" id="ARBA00006484"/>
    </source>
</evidence>
<dbReference type="SMART" id="SM00822">
    <property type="entry name" value="PKS_KR"/>
    <property type="match status" value="1"/>
</dbReference>
<name>A0A1I2GHR1_9BACT</name>
<dbReference type="PANTHER" id="PTHR43975">
    <property type="entry name" value="ZGC:101858"/>
    <property type="match status" value="1"/>
</dbReference>
<dbReference type="FunFam" id="3.40.50.720:FF:000084">
    <property type="entry name" value="Short-chain dehydrogenase reductase"/>
    <property type="match status" value="1"/>
</dbReference>
<dbReference type="PANTHER" id="PTHR43975:SF2">
    <property type="entry name" value="EG:BACR7A4.14 PROTEIN-RELATED"/>
    <property type="match status" value="1"/>
</dbReference>
<feature type="domain" description="Ketoreductase" evidence="2">
    <location>
        <begin position="7"/>
        <end position="187"/>
    </location>
</feature>
<dbReference type="InterPro" id="IPR036291">
    <property type="entry name" value="NAD(P)-bd_dom_sf"/>
</dbReference>
<dbReference type="PRINTS" id="PR00080">
    <property type="entry name" value="SDRFAMILY"/>
</dbReference>
<protein>
    <submittedName>
        <fullName evidence="3">NAD(P)-dependent dehydrogenase, short-chain alcohol dehydrogenase family</fullName>
    </submittedName>
</protein>
<proteinExistence type="inferred from homology"/>
<dbReference type="SUPFAM" id="SSF51735">
    <property type="entry name" value="NAD(P)-binding Rossmann-fold domains"/>
    <property type="match status" value="1"/>
</dbReference>
<evidence type="ECO:0000313" key="4">
    <source>
        <dbReference type="Proteomes" id="UP000199400"/>
    </source>
</evidence>
<comment type="similarity">
    <text evidence="1">Belongs to the short-chain dehydrogenases/reductases (SDR) family.</text>
</comment>
<organism evidence="3 4">
    <name type="scientific">Nannocystis exedens</name>
    <dbReference type="NCBI Taxonomy" id="54"/>
    <lineage>
        <taxon>Bacteria</taxon>
        <taxon>Pseudomonadati</taxon>
        <taxon>Myxococcota</taxon>
        <taxon>Polyangia</taxon>
        <taxon>Nannocystales</taxon>
        <taxon>Nannocystaceae</taxon>
        <taxon>Nannocystis</taxon>
    </lineage>
</organism>